<dbReference type="EMBL" id="JANBPK010000127">
    <property type="protein sequence ID" value="KAJ2936236.1"/>
    <property type="molecule type" value="Genomic_DNA"/>
</dbReference>
<name>A0A9W8JIA7_9AGAR</name>
<evidence type="ECO:0000256" key="1">
    <source>
        <dbReference type="SAM" id="MobiDB-lite"/>
    </source>
</evidence>
<feature type="region of interest" description="Disordered" evidence="1">
    <location>
        <begin position="245"/>
        <end position="267"/>
    </location>
</feature>
<feature type="non-terminal residue" evidence="2">
    <location>
        <position position="285"/>
    </location>
</feature>
<keyword evidence="3" id="KW-1185">Reference proteome</keyword>
<gene>
    <name evidence="2" type="ORF">H1R20_g857</name>
</gene>
<feature type="region of interest" description="Disordered" evidence="1">
    <location>
        <begin position="1"/>
        <end position="38"/>
    </location>
</feature>
<organism evidence="2 3">
    <name type="scientific">Candolleomyces eurysporus</name>
    <dbReference type="NCBI Taxonomy" id="2828524"/>
    <lineage>
        <taxon>Eukaryota</taxon>
        <taxon>Fungi</taxon>
        <taxon>Dikarya</taxon>
        <taxon>Basidiomycota</taxon>
        <taxon>Agaricomycotina</taxon>
        <taxon>Agaricomycetes</taxon>
        <taxon>Agaricomycetidae</taxon>
        <taxon>Agaricales</taxon>
        <taxon>Agaricineae</taxon>
        <taxon>Psathyrellaceae</taxon>
        <taxon>Candolleomyces</taxon>
    </lineage>
</organism>
<accession>A0A9W8JIA7</accession>
<evidence type="ECO:0000313" key="2">
    <source>
        <dbReference type="EMBL" id="KAJ2936236.1"/>
    </source>
</evidence>
<reference evidence="2" key="1">
    <citation type="submission" date="2022-06" db="EMBL/GenBank/DDBJ databases">
        <title>Genome Sequence of Candolleomyces eurysporus.</title>
        <authorList>
            <person name="Buettner E."/>
        </authorList>
    </citation>
    <scope>NUCLEOTIDE SEQUENCE</scope>
    <source>
        <strain evidence="2">VTCC 930004</strain>
    </source>
</reference>
<dbReference type="AlphaFoldDB" id="A0A9W8JIA7"/>
<feature type="region of interest" description="Disordered" evidence="1">
    <location>
        <begin position="62"/>
        <end position="117"/>
    </location>
</feature>
<sequence length="285" mass="31456">MRQGSSLPPALGAAAPALPQGTIFSSPSDSVHVSPPSATVLASPPFPLDPALAALAALPPTAPVQPALGTFPQPPQTPSPSSYPSVHEEEESIVEQASVRPHSSPKSTKKRVYPSDGKAPYGYIEGAGRGNEPAHMARTREQKPPFIDQTLATRYYREKAKDILTRCEDVAYRTSSWVYIAMQHPAANSNFLHYASLKLRMEAPQELNQLHKDVGRMMSTLKRADRLQTIDVTRYQQQADERVQVAEDQAREADSRAQRAESETDRLRKELDARDRLLAEVLKKK</sequence>
<proteinExistence type="predicted"/>
<comment type="caution">
    <text evidence="2">The sequence shown here is derived from an EMBL/GenBank/DDBJ whole genome shotgun (WGS) entry which is preliminary data.</text>
</comment>
<protein>
    <submittedName>
        <fullName evidence="2">Uncharacterized protein</fullName>
    </submittedName>
</protein>
<dbReference type="OrthoDB" id="3060861at2759"/>
<evidence type="ECO:0000313" key="3">
    <source>
        <dbReference type="Proteomes" id="UP001140091"/>
    </source>
</evidence>
<dbReference type="Proteomes" id="UP001140091">
    <property type="component" value="Unassembled WGS sequence"/>
</dbReference>